<dbReference type="Gene3D" id="3.30.1330.40">
    <property type="entry name" value="RutC-like"/>
    <property type="match status" value="1"/>
</dbReference>
<sequence length="139" mass="15063">MERNVIFTPDAPWSPGGSSQAITYNGLLYVSDQLPIDPATGQMLPRPLNPSFGGGDQAVDAQMRQCLKNLNAICQAAGTDLSNAIKLTIYTPMLIQFAPVIDRVFREFFTEFPPARSMIGVNVLQGNALVQIDAIVPLV</sequence>
<evidence type="ECO:0000313" key="1">
    <source>
        <dbReference type="EMBL" id="SKA98035.1"/>
    </source>
</evidence>
<protein>
    <submittedName>
        <fullName evidence="1">Endoribonuclease L-PSP</fullName>
    </submittedName>
</protein>
<evidence type="ECO:0000313" key="2">
    <source>
        <dbReference type="Proteomes" id="UP000189735"/>
    </source>
</evidence>
<organism evidence="1 2">
    <name type="scientific">Agreia bicolorata</name>
    <dbReference type="NCBI Taxonomy" id="110935"/>
    <lineage>
        <taxon>Bacteria</taxon>
        <taxon>Bacillati</taxon>
        <taxon>Actinomycetota</taxon>
        <taxon>Actinomycetes</taxon>
        <taxon>Micrococcales</taxon>
        <taxon>Microbacteriaceae</taxon>
        <taxon>Agreia</taxon>
    </lineage>
</organism>
<dbReference type="EMBL" id="FUYG01000006">
    <property type="protein sequence ID" value="SKA98035.1"/>
    <property type="molecule type" value="Genomic_DNA"/>
</dbReference>
<name>A0A1T4Y9T7_9MICO</name>
<dbReference type="CDD" id="cd00448">
    <property type="entry name" value="YjgF_YER057c_UK114_family"/>
    <property type="match status" value="1"/>
</dbReference>
<dbReference type="RefSeq" id="WP_220387316.1">
    <property type="nucleotide sequence ID" value="NZ_FUYG01000006.1"/>
</dbReference>
<dbReference type="InterPro" id="IPR006175">
    <property type="entry name" value="YjgF/YER057c/UK114"/>
</dbReference>
<dbReference type="Proteomes" id="UP000189735">
    <property type="component" value="Unassembled WGS sequence"/>
</dbReference>
<reference evidence="2" key="1">
    <citation type="submission" date="2017-02" db="EMBL/GenBank/DDBJ databases">
        <authorList>
            <person name="Varghese N."/>
            <person name="Submissions S."/>
        </authorList>
    </citation>
    <scope>NUCLEOTIDE SEQUENCE [LARGE SCALE GENOMIC DNA]</scope>
    <source>
        <strain evidence="2">VKM Ac-2052</strain>
    </source>
</reference>
<dbReference type="SUPFAM" id="SSF55298">
    <property type="entry name" value="YjgF-like"/>
    <property type="match status" value="1"/>
</dbReference>
<gene>
    <name evidence="1" type="ORF">SAMN06295879_2500</name>
</gene>
<dbReference type="PANTHER" id="PTHR11803:SF39">
    <property type="entry name" value="2-IMINOBUTANOATE_2-IMINOPROPANOATE DEAMINASE"/>
    <property type="match status" value="1"/>
</dbReference>
<dbReference type="AlphaFoldDB" id="A0A1T4Y9T7"/>
<dbReference type="Pfam" id="PF01042">
    <property type="entry name" value="Ribonuc_L-PSP"/>
    <property type="match status" value="1"/>
</dbReference>
<dbReference type="GO" id="GO:0005829">
    <property type="term" value="C:cytosol"/>
    <property type="evidence" value="ECO:0007669"/>
    <property type="project" value="TreeGrafter"/>
</dbReference>
<accession>A0A1T4Y9T7</accession>
<dbReference type="GO" id="GO:0019239">
    <property type="term" value="F:deaminase activity"/>
    <property type="evidence" value="ECO:0007669"/>
    <property type="project" value="TreeGrafter"/>
</dbReference>
<proteinExistence type="predicted"/>
<dbReference type="PANTHER" id="PTHR11803">
    <property type="entry name" value="2-IMINOBUTANOATE/2-IMINOPROPANOATE DEAMINASE RIDA"/>
    <property type="match status" value="1"/>
</dbReference>
<dbReference type="InterPro" id="IPR035959">
    <property type="entry name" value="RutC-like_sf"/>
</dbReference>